<dbReference type="EMBL" id="JAAEDM010000015">
    <property type="protein sequence ID" value="MBR0671133.1"/>
    <property type="molecule type" value="Genomic_DNA"/>
</dbReference>
<dbReference type="SMART" id="SM00448">
    <property type="entry name" value="REC"/>
    <property type="match status" value="1"/>
</dbReference>
<keyword evidence="1 2" id="KW-0597">Phosphoprotein</keyword>
<gene>
    <name evidence="4" type="ORF">GXW76_08100</name>
</gene>
<dbReference type="SUPFAM" id="SSF52172">
    <property type="entry name" value="CheY-like"/>
    <property type="match status" value="1"/>
</dbReference>
<evidence type="ECO:0000259" key="3">
    <source>
        <dbReference type="PROSITE" id="PS50110"/>
    </source>
</evidence>
<feature type="domain" description="Response regulatory" evidence="3">
    <location>
        <begin position="9"/>
        <end position="127"/>
    </location>
</feature>
<dbReference type="InterPro" id="IPR050595">
    <property type="entry name" value="Bact_response_regulator"/>
</dbReference>
<protein>
    <submittedName>
        <fullName evidence="4">Response regulator</fullName>
    </submittedName>
</protein>
<dbReference type="CDD" id="cd00156">
    <property type="entry name" value="REC"/>
    <property type="match status" value="1"/>
</dbReference>
<organism evidence="4 5">
    <name type="scientific">Neoroseomonas soli</name>
    <dbReference type="NCBI Taxonomy" id="1081025"/>
    <lineage>
        <taxon>Bacteria</taxon>
        <taxon>Pseudomonadati</taxon>
        <taxon>Pseudomonadota</taxon>
        <taxon>Alphaproteobacteria</taxon>
        <taxon>Acetobacterales</taxon>
        <taxon>Acetobacteraceae</taxon>
        <taxon>Neoroseomonas</taxon>
    </lineage>
</organism>
<reference evidence="4" key="2">
    <citation type="journal article" date="2021" name="Syst. Appl. Microbiol.">
        <title>Roseomonas hellenica sp. nov., isolated from roots of wild-growing Alkanna tinctoria.</title>
        <authorList>
            <person name="Rat A."/>
            <person name="Naranjo H.D."/>
            <person name="Lebbe L."/>
            <person name="Cnockaert M."/>
            <person name="Krigas N."/>
            <person name="Grigoriadou K."/>
            <person name="Maloupa E."/>
            <person name="Willems A."/>
        </authorList>
    </citation>
    <scope>NUCLEOTIDE SEQUENCE</scope>
    <source>
        <strain evidence="4">LMG 31231</strain>
    </source>
</reference>
<evidence type="ECO:0000256" key="2">
    <source>
        <dbReference type="PROSITE-ProRule" id="PRU00169"/>
    </source>
</evidence>
<sequence length="142" mass="14485">MTPAPPGGFVLVVDDEPVVAAELAAGLADMGYATAHALGAARAMEILAARPEITVLVTDIRMPGTDGIALAHAATAGREAGRAISVVLITGHATPEELARAMPGGDAELVRKPFRLKEIGAAVERAHHRAAARRGAASAHDC</sequence>
<accession>A0A9X9WVF4</accession>
<evidence type="ECO:0000313" key="5">
    <source>
        <dbReference type="Proteomes" id="UP001138751"/>
    </source>
</evidence>
<dbReference type="InterPro" id="IPR011006">
    <property type="entry name" value="CheY-like_superfamily"/>
</dbReference>
<evidence type="ECO:0000256" key="1">
    <source>
        <dbReference type="ARBA" id="ARBA00022553"/>
    </source>
</evidence>
<dbReference type="PANTHER" id="PTHR44591">
    <property type="entry name" value="STRESS RESPONSE REGULATOR PROTEIN 1"/>
    <property type="match status" value="1"/>
</dbReference>
<evidence type="ECO:0000313" key="4">
    <source>
        <dbReference type="EMBL" id="MBR0671133.1"/>
    </source>
</evidence>
<dbReference type="RefSeq" id="WP_211861508.1">
    <property type="nucleotide sequence ID" value="NZ_JAAEDM010000015.1"/>
</dbReference>
<dbReference type="PROSITE" id="PS50110">
    <property type="entry name" value="RESPONSE_REGULATORY"/>
    <property type="match status" value="1"/>
</dbReference>
<comment type="caution">
    <text evidence="4">The sequence shown here is derived from an EMBL/GenBank/DDBJ whole genome shotgun (WGS) entry which is preliminary data.</text>
</comment>
<dbReference type="GO" id="GO:0000160">
    <property type="term" value="P:phosphorelay signal transduction system"/>
    <property type="evidence" value="ECO:0007669"/>
    <property type="project" value="InterPro"/>
</dbReference>
<name>A0A9X9WVF4_9PROT</name>
<reference evidence="4" key="1">
    <citation type="submission" date="2020-01" db="EMBL/GenBank/DDBJ databases">
        <authorList>
            <person name="Rat A."/>
        </authorList>
    </citation>
    <scope>NUCLEOTIDE SEQUENCE</scope>
    <source>
        <strain evidence="4">LMG 31231</strain>
    </source>
</reference>
<dbReference type="Gene3D" id="3.40.50.2300">
    <property type="match status" value="1"/>
</dbReference>
<keyword evidence="5" id="KW-1185">Reference proteome</keyword>
<dbReference type="Pfam" id="PF00072">
    <property type="entry name" value="Response_reg"/>
    <property type="match status" value="1"/>
</dbReference>
<dbReference type="Proteomes" id="UP001138751">
    <property type="component" value="Unassembled WGS sequence"/>
</dbReference>
<proteinExistence type="predicted"/>
<dbReference type="InterPro" id="IPR001789">
    <property type="entry name" value="Sig_transdc_resp-reg_receiver"/>
</dbReference>
<dbReference type="PANTHER" id="PTHR44591:SF3">
    <property type="entry name" value="RESPONSE REGULATORY DOMAIN-CONTAINING PROTEIN"/>
    <property type="match status" value="1"/>
</dbReference>
<feature type="modified residue" description="4-aspartylphosphate" evidence="2">
    <location>
        <position position="59"/>
    </location>
</feature>
<dbReference type="AlphaFoldDB" id="A0A9X9WVF4"/>